<protein>
    <submittedName>
        <fullName evidence="2">Uncharacterized protein LOC111605063</fullName>
    </submittedName>
</protein>
<dbReference type="OMA" id="EQEFYTT"/>
<accession>A0A6J1MCQ8</accession>
<dbReference type="Proteomes" id="UP000504633">
    <property type="component" value="Unplaced"/>
</dbReference>
<keyword evidence="1" id="KW-1185">Reference proteome</keyword>
<sequence>MDKKPLNFYEIASEVPQRQIKLESEKTVAEAINFTKVPSDLPPPPSRAPKPDDITVADELNARLAMVQLRPDRAKRIKRLVKTDVPPPQHLYKFFCICPRYHPCYVPCQHTGQIIIDRDMLKREEHTCFLATPKKNFISPQRLRQPRYITKKIYVPICTARMERLANPHPMRVRDTFKNFRHILSARHLAALQQQMKPKPPVEALPMEKAMEYMEEEIRQRRALRHKHRQRCNGLKKLIIERQRKQMMKIICVLFEEMKDFLLNDQFIIDEQSPLSSVILERIKEFTEQEFYTTSNLRDYQRILANNLTVWINKFISNLNIYMAPQQIPVARSMHAENDETFVPVTDYISLSEQDADEMQEDLELGLTDYETYGEDYPYMNEGVPSEETLIN</sequence>
<dbReference type="OrthoDB" id="8010088at2759"/>
<dbReference type="CTD" id="40126"/>
<evidence type="ECO:0000313" key="1">
    <source>
        <dbReference type="Proteomes" id="UP000504633"/>
    </source>
</evidence>
<dbReference type="RefSeq" id="XP_023179162.1">
    <property type="nucleotide sequence ID" value="XM_023323394.2"/>
</dbReference>
<proteinExistence type="predicted"/>
<dbReference type="KEGG" id="dhe:111605063"/>
<dbReference type="GeneID" id="111605063"/>
<gene>
    <name evidence="2" type="primary">LOC111605063</name>
</gene>
<name>A0A6J1MCQ8_DROHY</name>
<dbReference type="AlphaFoldDB" id="A0A6J1MCQ8"/>
<evidence type="ECO:0000313" key="2">
    <source>
        <dbReference type="RefSeq" id="XP_023179162.1"/>
    </source>
</evidence>
<organism evidence="1 2">
    <name type="scientific">Drosophila hydei</name>
    <name type="common">Fruit fly</name>
    <dbReference type="NCBI Taxonomy" id="7224"/>
    <lineage>
        <taxon>Eukaryota</taxon>
        <taxon>Metazoa</taxon>
        <taxon>Ecdysozoa</taxon>
        <taxon>Arthropoda</taxon>
        <taxon>Hexapoda</taxon>
        <taxon>Insecta</taxon>
        <taxon>Pterygota</taxon>
        <taxon>Neoptera</taxon>
        <taxon>Endopterygota</taxon>
        <taxon>Diptera</taxon>
        <taxon>Brachycera</taxon>
        <taxon>Muscomorpha</taxon>
        <taxon>Ephydroidea</taxon>
        <taxon>Drosophilidae</taxon>
        <taxon>Drosophila</taxon>
    </lineage>
</organism>
<reference evidence="2" key="1">
    <citation type="submission" date="2025-08" db="UniProtKB">
        <authorList>
            <consortium name="RefSeq"/>
        </authorList>
    </citation>
    <scope>IDENTIFICATION</scope>
    <source>
        <strain evidence="2">15085-1641.00</strain>
        <tissue evidence="2">Whole body</tissue>
    </source>
</reference>